<organism evidence="1 2">
    <name type="scientific">Pseudobacteroides cellulosolvens ATCC 35603 = DSM 2933</name>
    <dbReference type="NCBI Taxonomy" id="398512"/>
    <lineage>
        <taxon>Bacteria</taxon>
        <taxon>Bacillati</taxon>
        <taxon>Bacillota</taxon>
        <taxon>Clostridia</taxon>
        <taxon>Eubacteriales</taxon>
        <taxon>Oscillospiraceae</taxon>
        <taxon>Pseudobacteroides</taxon>
    </lineage>
</organism>
<reference evidence="2" key="1">
    <citation type="submission" date="2015-07" db="EMBL/GenBank/DDBJ databases">
        <title>Near-Complete Genome Sequence of the Cellulolytic Bacterium Bacteroides (Pseudobacteroides) cellulosolvens ATCC 35603.</title>
        <authorList>
            <person name="Dassa B."/>
            <person name="Utturkar S.M."/>
            <person name="Klingeman D.M."/>
            <person name="Hurt R.A."/>
            <person name="Keller M."/>
            <person name="Xu J."/>
            <person name="Reddy Y.H.K."/>
            <person name="Borovok I."/>
            <person name="Grinberg I.R."/>
            <person name="Lamed R."/>
            <person name="Zhivin O."/>
            <person name="Bayer E.A."/>
            <person name="Brown S.D."/>
        </authorList>
    </citation>
    <scope>NUCLEOTIDE SEQUENCE [LARGE SCALE GENOMIC DNA]</scope>
    <source>
        <strain evidence="2">DSM 2933</strain>
    </source>
</reference>
<comment type="caution">
    <text evidence="1">The sequence shown here is derived from an EMBL/GenBank/DDBJ whole genome shotgun (WGS) entry which is preliminary data.</text>
</comment>
<dbReference type="STRING" id="398512.Bccel_1464"/>
<dbReference type="Pfam" id="PF09021">
    <property type="entry name" value="HutP"/>
    <property type="match status" value="1"/>
</dbReference>
<protein>
    <submittedName>
        <fullName evidence="1">HutP family protein</fullName>
    </submittedName>
</protein>
<dbReference type="InterPro" id="IPR015111">
    <property type="entry name" value="Regulatory_HutP"/>
</dbReference>
<dbReference type="AlphaFoldDB" id="A0A0L6JLG9"/>
<dbReference type="PATRIC" id="fig|398512.5.peg.1522"/>
<proteinExistence type="predicted"/>
<evidence type="ECO:0000313" key="1">
    <source>
        <dbReference type="EMBL" id="KNY26202.1"/>
    </source>
</evidence>
<dbReference type="CDD" id="cd11640">
    <property type="entry name" value="HutP"/>
    <property type="match status" value="1"/>
</dbReference>
<name>A0A0L6JLG9_9FIRM</name>
<dbReference type="OrthoDB" id="1629373at2"/>
<sequence>MTKDAEYSKSYGSKEIAAAAIKMSMTSDRYEEKSLQSEYLKNGIHTAAVDYGGEFINSIMKIIERAVVSSKREGVITDSHAEEGAVAGAAREALSQITSKAMGLNVGGKIGIARYNDHVSVAIFLGIGLLHLNEVAISVGHRVV</sequence>
<evidence type="ECO:0000313" key="2">
    <source>
        <dbReference type="Proteomes" id="UP000036923"/>
    </source>
</evidence>
<dbReference type="eggNOG" id="ENOG502ZZGD">
    <property type="taxonomic scope" value="Bacteria"/>
</dbReference>
<accession>A0A0L6JLG9</accession>
<dbReference type="RefSeq" id="WP_036943711.1">
    <property type="nucleotide sequence ID" value="NZ_JQKC01000023.1"/>
</dbReference>
<gene>
    <name evidence="1" type="ORF">Bccel_1464</name>
</gene>
<dbReference type="Proteomes" id="UP000036923">
    <property type="component" value="Unassembled WGS sequence"/>
</dbReference>
<keyword evidence="2" id="KW-1185">Reference proteome</keyword>
<dbReference type="EMBL" id="LGTC01000001">
    <property type="protein sequence ID" value="KNY26202.1"/>
    <property type="molecule type" value="Genomic_DNA"/>
</dbReference>